<feature type="region of interest" description="Disordered" evidence="1">
    <location>
        <begin position="15"/>
        <end position="35"/>
    </location>
</feature>
<evidence type="ECO:0000256" key="1">
    <source>
        <dbReference type="SAM" id="MobiDB-lite"/>
    </source>
</evidence>
<name>A0A8X6YVS5_9ARAC</name>
<proteinExistence type="predicted"/>
<gene>
    <name evidence="2" type="ORF">TNIN_467671</name>
</gene>
<dbReference type="Proteomes" id="UP000886998">
    <property type="component" value="Unassembled WGS sequence"/>
</dbReference>
<accession>A0A8X6YVS5</accession>
<organism evidence="2 3">
    <name type="scientific">Trichonephila inaurata madagascariensis</name>
    <dbReference type="NCBI Taxonomy" id="2747483"/>
    <lineage>
        <taxon>Eukaryota</taxon>
        <taxon>Metazoa</taxon>
        <taxon>Ecdysozoa</taxon>
        <taxon>Arthropoda</taxon>
        <taxon>Chelicerata</taxon>
        <taxon>Arachnida</taxon>
        <taxon>Araneae</taxon>
        <taxon>Araneomorphae</taxon>
        <taxon>Entelegynae</taxon>
        <taxon>Araneoidea</taxon>
        <taxon>Nephilidae</taxon>
        <taxon>Trichonephila</taxon>
        <taxon>Trichonephila inaurata</taxon>
    </lineage>
</organism>
<evidence type="ECO:0000313" key="3">
    <source>
        <dbReference type="Proteomes" id="UP000886998"/>
    </source>
</evidence>
<comment type="caution">
    <text evidence="2">The sequence shown here is derived from an EMBL/GenBank/DDBJ whole genome shotgun (WGS) entry which is preliminary data.</text>
</comment>
<keyword evidence="3" id="KW-1185">Reference proteome</keyword>
<reference evidence="2" key="1">
    <citation type="submission" date="2020-08" db="EMBL/GenBank/DDBJ databases">
        <title>Multicomponent nature underlies the extraordinary mechanical properties of spider dragline silk.</title>
        <authorList>
            <person name="Kono N."/>
            <person name="Nakamura H."/>
            <person name="Mori M."/>
            <person name="Yoshida Y."/>
            <person name="Ohtoshi R."/>
            <person name="Malay A.D."/>
            <person name="Moran D.A.P."/>
            <person name="Tomita M."/>
            <person name="Numata K."/>
            <person name="Arakawa K."/>
        </authorList>
    </citation>
    <scope>NUCLEOTIDE SEQUENCE</scope>
</reference>
<protein>
    <submittedName>
        <fullName evidence="2">Uncharacterized protein</fullName>
    </submittedName>
</protein>
<evidence type="ECO:0000313" key="2">
    <source>
        <dbReference type="EMBL" id="GFY78060.1"/>
    </source>
</evidence>
<dbReference type="AlphaFoldDB" id="A0A8X6YVS5"/>
<dbReference type="EMBL" id="BMAV01022798">
    <property type="protein sequence ID" value="GFY78060.1"/>
    <property type="molecule type" value="Genomic_DNA"/>
</dbReference>
<feature type="non-terminal residue" evidence="2">
    <location>
        <position position="35"/>
    </location>
</feature>
<sequence>MGMFVCGKQGEKSILGKRAPFPKTHLAGKNGPNRP</sequence>